<dbReference type="HOGENOM" id="CLU_2663476_0_0_9"/>
<reference evidence="1 2" key="1">
    <citation type="submission" date="2008-11" db="EMBL/GenBank/DDBJ databases">
        <title>Draft genome sequence of Bacteroides pectinophilus (ATCC 43243).</title>
        <authorList>
            <person name="Sudarsanam P."/>
            <person name="Ley R."/>
            <person name="Guruge J."/>
            <person name="Turnbaugh P.J."/>
            <person name="Mahowald M."/>
            <person name="Liep D."/>
            <person name="Gordon J."/>
        </authorList>
    </citation>
    <scope>NUCLEOTIDE SEQUENCE [LARGE SCALE GENOMIC DNA]</scope>
    <source>
        <strain evidence="1 2">ATCC 43243</strain>
    </source>
</reference>
<dbReference type="EMBL" id="ABVQ01000037">
    <property type="protein sequence ID" value="EEC55854.1"/>
    <property type="molecule type" value="Genomic_DNA"/>
</dbReference>
<keyword evidence="2" id="KW-1185">Reference proteome</keyword>
<protein>
    <submittedName>
        <fullName evidence="1">Uncharacterized protein</fullName>
    </submittedName>
</protein>
<evidence type="ECO:0000313" key="1">
    <source>
        <dbReference type="EMBL" id="EEC55854.1"/>
    </source>
</evidence>
<dbReference type="STRING" id="483218.BACPEC_02361"/>
<gene>
    <name evidence="1" type="ORF">BACPEC_02361</name>
</gene>
<proteinExistence type="predicted"/>
<sequence>MEINMNKKEMIIQNISDSIDTKKKILQDEEFIEKSKRWRMCVLTHIFRAISFLCAATEEVHPMRSTWQVSLSAGI</sequence>
<reference evidence="1 2" key="2">
    <citation type="submission" date="2008-11" db="EMBL/GenBank/DDBJ databases">
        <authorList>
            <person name="Fulton L."/>
            <person name="Clifton S."/>
            <person name="Fulton B."/>
            <person name="Xu J."/>
            <person name="Minx P."/>
            <person name="Pepin K.H."/>
            <person name="Johnson M."/>
            <person name="Bhonagiri V."/>
            <person name="Nash W.E."/>
            <person name="Mardis E.R."/>
            <person name="Wilson R.K."/>
        </authorList>
    </citation>
    <scope>NUCLEOTIDE SEQUENCE [LARGE SCALE GENOMIC DNA]</scope>
    <source>
        <strain evidence="1 2">ATCC 43243</strain>
    </source>
</reference>
<organism evidence="1 2">
    <name type="scientific">[Bacteroides] pectinophilus ATCC 43243</name>
    <dbReference type="NCBI Taxonomy" id="483218"/>
    <lineage>
        <taxon>Bacteria</taxon>
        <taxon>Bacillati</taxon>
        <taxon>Bacillota</taxon>
        <taxon>Clostridia</taxon>
        <taxon>Eubacteriales</taxon>
    </lineage>
</organism>
<evidence type="ECO:0000313" key="2">
    <source>
        <dbReference type="Proteomes" id="UP000003136"/>
    </source>
</evidence>
<dbReference type="Proteomes" id="UP000003136">
    <property type="component" value="Unassembled WGS sequence"/>
</dbReference>
<name>B7AUG3_9FIRM</name>
<accession>B7AUG3</accession>
<dbReference type="AlphaFoldDB" id="B7AUG3"/>
<comment type="caution">
    <text evidence="1">The sequence shown here is derived from an EMBL/GenBank/DDBJ whole genome shotgun (WGS) entry which is preliminary data.</text>
</comment>